<dbReference type="HOGENOM" id="CLU_003772_0_1_1"/>
<gene>
    <name evidence="1" type="ORF">S7711_08404</name>
</gene>
<dbReference type="OrthoDB" id="2588159at2759"/>
<dbReference type="EMBL" id="KL648533">
    <property type="protein sequence ID" value="KEY69333.1"/>
    <property type="molecule type" value="Genomic_DNA"/>
</dbReference>
<sequence length="974" mass="106663">MSLSTIAQSALGAAYDAFQTPPMRARPMFRWWWPDGLVDPEEIRTEIRQMYDAGFGGAEISDVHRSRREAIDLEENGWGTEAWIDGVVAANEEADPLGFYVDITVGPSYPAAVPGLSVDDPAATREVALGRIVLANGTSYSGPVPPPDHPPAQGVTTQNLLAVQAYRVNNASSPTARQIVLDHESLISLTCLAGSGNISFTPPDNGTWMLMSWTERGVALYPEGGPHTVESAAVIDHFSAIGAEALTGYWSENILTPDLTELLAQVGGAFFEDSIELEYNTLWTNNFREEFKERQGYDIFRYLPAITQDDASSVFRFTDAELSRGIVNDYWDTFGKMYIDNHIGTIQPFAHDLGMKYRAQVYGVPTDSMSAAAKVDIPEGESLGFKNLGDWRSLAGAANFANINMVSNEAGAFLGLSYQVSWDLLLQTLNPIMSAGINQQVLHGFSYKEAPGALWPGFAAFTPYGNNAVGYSESWGPRMPMWQHARDVGDYFGRTQALLQRGKPQIDVAFFSPKGYIAAGFSGIYFSGEGGRRGWSMNLIGPTQLREPTAFVEDNLLHPEGAAFSVLAFEGDSFASRAPVIELDTAERILDYAQKGLTVLVIGNWTEPRAFGFKEFEANPRIKEIFDEMLALPNVHNPATRELVPSVMPDLEAKPRVRYNDSQLLNYYRVDGEVDHFFFVAAHPDIYQVRPNLLITAVDTDVILPRTSPNGVPFIMDLWTGEATPIGDYEELSDSEIRVHISLDAYSSTLISVAPVDDPLVHAIGRPGRAGARVVRNADGLFLRANATGSYTTELSNGETATVEVDAVPSTTVLNTWTFDFEEWGPTANLNSTETVRTQWEPRELTAPLRAWTALGGGLEDAAGIANYTSALSLPDSWSTETAAAILNVPAFIGSLRVYINDEWIGPVDQLAERIDISAWLTGGDNKIVLEVASNLINRLRLVDPVVYGVVTRQAVGLVGNVEVRHFAVRKLAD</sequence>
<dbReference type="SUPFAM" id="SSF49785">
    <property type="entry name" value="Galactose-binding domain-like"/>
    <property type="match status" value="1"/>
</dbReference>
<dbReference type="PANTHER" id="PTHR36848:SF2">
    <property type="entry name" value="SECRETED PROTEIN"/>
    <property type="match status" value="1"/>
</dbReference>
<dbReference type="PANTHER" id="PTHR36848">
    <property type="entry name" value="DNA-BINDING PROTEIN (PUTATIVE SECRETED PROTEIN)-RELATED"/>
    <property type="match status" value="1"/>
</dbReference>
<reference evidence="1 2" key="1">
    <citation type="journal article" date="2014" name="BMC Genomics">
        <title>Comparative genome sequencing reveals chemotype-specific gene clusters in the toxigenic black mold Stachybotrys.</title>
        <authorList>
            <person name="Semeiks J."/>
            <person name="Borek D."/>
            <person name="Otwinowski Z."/>
            <person name="Grishin N.V."/>
        </authorList>
    </citation>
    <scope>NUCLEOTIDE SEQUENCE [LARGE SCALE GENOMIC DNA]</scope>
    <source>
        <strain evidence="2">CBS 109288 / IBT 7711</strain>
    </source>
</reference>
<evidence type="ECO:0000313" key="1">
    <source>
        <dbReference type="EMBL" id="KEY69333.1"/>
    </source>
</evidence>
<dbReference type="InterPro" id="IPR053161">
    <property type="entry name" value="Ulvan_degrading_GH"/>
</dbReference>
<proteinExistence type="predicted"/>
<organism evidence="1 2">
    <name type="scientific">Stachybotrys chartarum (strain CBS 109288 / IBT 7711)</name>
    <name type="common">Toxic black mold</name>
    <name type="synonym">Stilbospora chartarum</name>
    <dbReference type="NCBI Taxonomy" id="1280523"/>
    <lineage>
        <taxon>Eukaryota</taxon>
        <taxon>Fungi</taxon>
        <taxon>Dikarya</taxon>
        <taxon>Ascomycota</taxon>
        <taxon>Pezizomycotina</taxon>
        <taxon>Sordariomycetes</taxon>
        <taxon>Hypocreomycetidae</taxon>
        <taxon>Hypocreales</taxon>
        <taxon>Stachybotryaceae</taxon>
        <taxon>Stachybotrys</taxon>
    </lineage>
</organism>
<dbReference type="Pfam" id="PF17132">
    <property type="entry name" value="Glyco_hydro_106"/>
    <property type="match status" value="2"/>
</dbReference>
<evidence type="ECO:0000313" key="2">
    <source>
        <dbReference type="Proteomes" id="UP000028045"/>
    </source>
</evidence>
<protein>
    <recommendedName>
        <fullName evidence="3">Glycosyl hydrolases family 2 sugar binding domain-containing protein</fullName>
    </recommendedName>
</protein>
<keyword evidence="2" id="KW-1185">Reference proteome</keyword>
<dbReference type="Gene3D" id="2.60.120.260">
    <property type="entry name" value="Galactose-binding domain-like"/>
    <property type="match status" value="1"/>
</dbReference>
<evidence type="ECO:0008006" key="3">
    <source>
        <dbReference type="Google" id="ProtNLM"/>
    </source>
</evidence>
<dbReference type="Proteomes" id="UP000028045">
    <property type="component" value="Unassembled WGS sequence"/>
</dbReference>
<accession>A0A084AVK4</accession>
<name>A0A084AVK4_STACB</name>
<dbReference type="InterPro" id="IPR008979">
    <property type="entry name" value="Galactose-bd-like_sf"/>
</dbReference>
<dbReference type="AlphaFoldDB" id="A0A084AVK4"/>